<reference evidence="1 2" key="1">
    <citation type="submission" date="2024-01" db="EMBL/GenBank/DDBJ databases">
        <title>The genomes of 5 underutilized Papilionoideae crops provide insights into root nodulation and disease resistanc.</title>
        <authorList>
            <person name="Yuan L."/>
        </authorList>
    </citation>
    <scope>NUCLEOTIDE SEQUENCE [LARGE SCALE GENOMIC DNA]</scope>
    <source>
        <strain evidence="1">ZHUSHIDOU_FW_LH</strain>
        <tissue evidence="1">Leaf</tissue>
    </source>
</reference>
<evidence type="ECO:0000313" key="1">
    <source>
        <dbReference type="EMBL" id="KAK7258879.1"/>
    </source>
</evidence>
<organism evidence="1 2">
    <name type="scientific">Crotalaria pallida</name>
    <name type="common">Smooth rattlebox</name>
    <name type="synonym">Crotalaria striata</name>
    <dbReference type="NCBI Taxonomy" id="3830"/>
    <lineage>
        <taxon>Eukaryota</taxon>
        <taxon>Viridiplantae</taxon>
        <taxon>Streptophyta</taxon>
        <taxon>Embryophyta</taxon>
        <taxon>Tracheophyta</taxon>
        <taxon>Spermatophyta</taxon>
        <taxon>Magnoliopsida</taxon>
        <taxon>eudicotyledons</taxon>
        <taxon>Gunneridae</taxon>
        <taxon>Pentapetalae</taxon>
        <taxon>rosids</taxon>
        <taxon>fabids</taxon>
        <taxon>Fabales</taxon>
        <taxon>Fabaceae</taxon>
        <taxon>Papilionoideae</taxon>
        <taxon>50 kb inversion clade</taxon>
        <taxon>genistoids sensu lato</taxon>
        <taxon>core genistoids</taxon>
        <taxon>Crotalarieae</taxon>
        <taxon>Crotalaria</taxon>
    </lineage>
</organism>
<accession>A0AAN9HYX7</accession>
<dbReference type="AlphaFoldDB" id="A0AAN9HYX7"/>
<gene>
    <name evidence="1" type="ORF">RIF29_24468</name>
</gene>
<evidence type="ECO:0000313" key="2">
    <source>
        <dbReference type="Proteomes" id="UP001372338"/>
    </source>
</evidence>
<sequence length="114" mass="12856">MVVNLGRADLDGKNILANDIISNWPWSSVIEPDVYRRVTLMTVPVVPRTHRPLRRVLAKRNKLSTMSTPLENSMAWLQNSLGLSSVTIIDDFGLLFEPHGQFLERRVMAISTLG</sequence>
<dbReference type="EMBL" id="JAYWIO010000005">
    <property type="protein sequence ID" value="KAK7258879.1"/>
    <property type="molecule type" value="Genomic_DNA"/>
</dbReference>
<dbReference type="Proteomes" id="UP001372338">
    <property type="component" value="Unassembled WGS sequence"/>
</dbReference>
<name>A0AAN9HYX7_CROPI</name>
<keyword evidence="2" id="KW-1185">Reference proteome</keyword>
<protein>
    <submittedName>
        <fullName evidence="1">Uncharacterized protein</fullName>
    </submittedName>
</protein>
<proteinExistence type="predicted"/>
<comment type="caution">
    <text evidence="1">The sequence shown here is derived from an EMBL/GenBank/DDBJ whole genome shotgun (WGS) entry which is preliminary data.</text>
</comment>